<keyword evidence="1" id="KW-0472">Membrane</keyword>
<dbReference type="AlphaFoldDB" id="A0AA85IYI2"/>
<keyword evidence="2" id="KW-1185">Reference proteome</keyword>
<evidence type="ECO:0000313" key="3">
    <source>
        <dbReference type="WBParaSite" id="TREG1_128890.1"/>
    </source>
</evidence>
<dbReference type="Proteomes" id="UP000050795">
    <property type="component" value="Unassembled WGS sequence"/>
</dbReference>
<evidence type="ECO:0000313" key="2">
    <source>
        <dbReference type="Proteomes" id="UP000050795"/>
    </source>
</evidence>
<evidence type="ECO:0000256" key="1">
    <source>
        <dbReference type="SAM" id="Phobius"/>
    </source>
</evidence>
<feature type="transmembrane region" description="Helical" evidence="1">
    <location>
        <begin position="38"/>
        <end position="60"/>
    </location>
</feature>
<dbReference type="WBParaSite" id="TREG1_128890.1">
    <property type="protein sequence ID" value="TREG1_128890.1"/>
    <property type="gene ID" value="TREG1_128890"/>
</dbReference>
<protein>
    <submittedName>
        <fullName evidence="3">Uncharacterized protein</fullName>
    </submittedName>
</protein>
<reference evidence="2" key="1">
    <citation type="submission" date="2022-06" db="EMBL/GenBank/DDBJ databases">
        <authorList>
            <person name="Berger JAMES D."/>
            <person name="Berger JAMES D."/>
        </authorList>
    </citation>
    <scope>NUCLEOTIDE SEQUENCE [LARGE SCALE GENOMIC DNA]</scope>
</reference>
<keyword evidence="1" id="KW-0812">Transmembrane</keyword>
<sequence>MFDLRNTRINYKMSSKTVRPHILKKSSFNLRPGSFQHFFIWMLTDTFLMLLMTAGMLAMVNKIKGLCDWITENKWISILLMIS</sequence>
<reference evidence="3" key="2">
    <citation type="submission" date="2023-11" db="UniProtKB">
        <authorList>
            <consortium name="WormBaseParasite"/>
        </authorList>
    </citation>
    <scope>IDENTIFICATION</scope>
</reference>
<keyword evidence="1" id="KW-1133">Transmembrane helix</keyword>
<organism evidence="2 3">
    <name type="scientific">Trichobilharzia regenti</name>
    <name type="common">Nasal bird schistosome</name>
    <dbReference type="NCBI Taxonomy" id="157069"/>
    <lineage>
        <taxon>Eukaryota</taxon>
        <taxon>Metazoa</taxon>
        <taxon>Spiralia</taxon>
        <taxon>Lophotrochozoa</taxon>
        <taxon>Platyhelminthes</taxon>
        <taxon>Trematoda</taxon>
        <taxon>Digenea</taxon>
        <taxon>Strigeidida</taxon>
        <taxon>Schistosomatoidea</taxon>
        <taxon>Schistosomatidae</taxon>
        <taxon>Trichobilharzia</taxon>
    </lineage>
</organism>
<proteinExistence type="predicted"/>
<name>A0AA85IYI2_TRIRE</name>
<accession>A0AA85IYI2</accession>